<dbReference type="GO" id="GO:0016787">
    <property type="term" value="F:hydrolase activity"/>
    <property type="evidence" value="ECO:0007669"/>
    <property type="project" value="UniProtKB-KW"/>
</dbReference>
<name>A0ABD5SKY6_9EURY</name>
<dbReference type="EC" id="3.5.-.-" evidence="1"/>
<proteinExistence type="predicted"/>
<dbReference type="InterPro" id="IPR037175">
    <property type="entry name" value="KFase_sf"/>
</dbReference>
<keyword evidence="1" id="KW-0378">Hydrolase</keyword>
<dbReference type="Proteomes" id="UP001596383">
    <property type="component" value="Unassembled WGS sequence"/>
</dbReference>
<comment type="caution">
    <text evidence="1">The sequence shown here is derived from an EMBL/GenBank/DDBJ whole genome shotgun (WGS) entry which is preliminary data.</text>
</comment>
<organism evidence="1 2">
    <name type="scientific">Natrinema soli</name>
    <dbReference type="NCBI Taxonomy" id="1930624"/>
    <lineage>
        <taxon>Archaea</taxon>
        <taxon>Methanobacteriati</taxon>
        <taxon>Methanobacteriota</taxon>
        <taxon>Stenosarchaea group</taxon>
        <taxon>Halobacteria</taxon>
        <taxon>Halobacteriales</taxon>
        <taxon>Natrialbaceae</taxon>
        <taxon>Natrinema</taxon>
    </lineage>
</organism>
<keyword evidence="2" id="KW-1185">Reference proteome</keyword>
<accession>A0ABD5SKY6</accession>
<dbReference type="InterPro" id="IPR007325">
    <property type="entry name" value="KFase/CYL"/>
</dbReference>
<reference evidence="1 2" key="1">
    <citation type="journal article" date="2019" name="Int. J. Syst. Evol. Microbiol.">
        <title>The Global Catalogue of Microorganisms (GCM) 10K type strain sequencing project: providing services to taxonomists for standard genome sequencing and annotation.</title>
        <authorList>
            <consortium name="The Broad Institute Genomics Platform"/>
            <consortium name="The Broad Institute Genome Sequencing Center for Infectious Disease"/>
            <person name="Wu L."/>
            <person name="Ma J."/>
        </authorList>
    </citation>
    <scope>NUCLEOTIDE SEQUENCE [LARGE SCALE GENOMIC DNA]</scope>
    <source>
        <strain evidence="1 2">LMG 29247</strain>
    </source>
</reference>
<gene>
    <name evidence="1" type="ORF">ACFQE6_09305</name>
</gene>
<evidence type="ECO:0000313" key="2">
    <source>
        <dbReference type="Proteomes" id="UP001596383"/>
    </source>
</evidence>
<dbReference type="Pfam" id="PF04199">
    <property type="entry name" value="Cyclase"/>
    <property type="match status" value="1"/>
</dbReference>
<evidence type="ECO:0000313" key="1">
    <source>
        <dbReference type="EMBL" id="MFC6765185.1"/>
    </source>
</evidence>
<sequence length="227" mass="24525">MTDDLPHTDWIDLTQPFDGDVPHSAALPAPELETINDVDRDGVNAQWIGTPTHVGTHVDAPRHMIADGATIDEISLERFAGPATVVDVAREESEPITVAELAAAADDVRSGDILLIRTGWGDRYDCEEYKRYPWLASDVGDWLLEQGVKLLAVDTPSPDRPRATRPDGWDEYPIHHTLLSEGVVIAEHLSIPASLAGTRPTVFGFPLSLRGGDGAPARFVATPTAAP</sequence>
<protein>
    <submittedName>
        <fullName evidence="1">Cyclase family protein</fullName>
        <ecNumber evidence="1">3.5.-.-</ecNumber>
    </submittedName>
</protein>
<dbReference type="EMBL" id="JBHSWV010000132">
    <property type="protein sequence ID" value="MFC6765185.1"/>
    <property type="molecule type" value="Genomic_DNA"/>
</dbReference>
<dbReference type="Gene3D" id="3.50.30.50">
    <property type="entry name" value="Putative cyclase"/>
    <property type="match status" value="1"/>
</dbReference>
<dbReference type="AlphaFoldDB" id="A0ABD5SKY6"/>
<dbReference type="PANTHER" id="PTHR31118:SF12">
    <property type="entry name" value="CYCLASE-LIKE PROTEIN 2"/>
    <property type="match status" value="1"/>
</dbReference>
<dbReference type="PANTHER" id="PTHR31118">
    <property type="entry name" value="CYCLASE-LIKE PROTEIN 2"/>
    <property type="match status" value="1"/>
</dbReference>
<dbReference type="SUPFAM" id="SSF102198">
    <property type="entry name" value="Putative cyclase"/>
    <property type="match status" value="1"/>
</dbReference>
<dbReference type="RefSeq" id="WP_273738222.1">
    <property type="nucleotide sequence ID" value="NZ_JAQIVI010000132.1"/>
</dbReference>